<gene>
    <name evidence="1" type="ORF">SBP02_11785</name>
</gene>
<dbReference type="RefSeq" id="WP_318641957.1">
    <property type="nucleotide sequence ID" value="NZ_CP137892.1"/>
</dbReference>
<sequence length="159" mass="18302">MLPILARMAARAASSDEKKQIEMQIDTRDLKTLSEKIKRLGPNNTHIRSGLEKIGTRWVARIKANFRNGVDPYGNKWSPIHHRKGQPLLDTGRLRSSIKHDVRGIDIYLTSPLIYADTHNNGRGAIKKRRFTPDKRGLPRKWLDEYETIMLEHVSKALQ</sequence>
<organism evidence="1 2">
    <name type="scientific">Pseudomonas benzenivorans</name>
    <dbReference type="NCBI Taxonomy" id="556533"/>
    <lineage>
        <taxon>Bacteria</taxon>
        <taxon>Pseudomonadati</taxon>
        <taxon>Pseudomonadota</taxon>
        <taxon>Gammaproteobacteria</taxon>
        <taxon>Pseudomonadales</taxon>
        <taxon>Pseudomonadaceae</taxon>
        <taxon>Pseudomonas</taxon>
    </lineage>
</organism>
<dbReference type="Proteomes" id="UP001305928">
    <property type="component" value="Chromosome"/>
</dbReference>
<protein>
    <submittedName>
        <fullName evidence="1">Phage virion morphogenesis protein</fullName>
    </submittedName>
</protein>
<dbReference type="InterPro" id="IPR006522">
    <property type="entry name" value="Phage_virion_morphogenesis"/>
</dbReference>
<evidence type="ECO:0000313" key="1">
    <source>
        <dbReference type="EMBL" id="WPC03465.1"/>
    </source>
</evidence>
<reference evidence="1 2" key="1">
    <citation type="submission" date="2023-11" db="EMBL/GenBank/DDBJ databases">
        <title>Complete genome of Pseudomonas benzenivorans BA3361.</title>
        <authorList>
            <person name="Shin S.Y."/>
            <person name="Song J."/>
            <person name="Kang H."/>
        </authorList>
    </citation>
    <scope>NUCLEOTIDE SEQUENCE [LARGE SCALE GENOMIC DNA]</scope>
    <source>
        <strain evidence="1 2">HNIBRBA3361</strain>
    </source>
</reference>
<dbReference type="EMBL" id="CP137892">
    <property type="protein sequence ID" value="WPC03465.1"/>
    <property type="molecule type" value="Genomic_DNA"/>
</dbReference>
<dbReference type="Pfam" id="PF05069">
    <property type="entry name" value="Phage_tail_S"/>
    <property type="match status" value="1"/>
</dbReference>
<keyword evidence="2" id="KW-1185">Reference proteome</keyword>
<accession>A0ABZ0PQN9</accession>
<evidence type="ECO:0000313" key="2">
    <source>
        <dbReference type="Proteomes" id="UP001305928"/>
    </source>
</evidence>
<name>A0ABZ0PQN9_9PSED</name>
<proteinExistence type="predicted"/>